<sequence>MSQKLLKGDIVRPLNVFIKTNEEGSLSAGRNSVIICSSVGSRPAARLTWYMEGRQLMNYTEEISTDQNMTTSNLTFIPTVRDNGKQITCRAENSKIQGSAVEDSLKLDVDYVPMVNLSFGSNVNPKDIEEGNDVYFDCKVDANPAAYKVVWKHNGIVLQNNPTMGKIVQQTSLALQKVSKSQAGNYTCIASNVEGDGYSNSVQMNIMYKPLCLPGQKNVYGVAKGEEAQIACRVEAYPEPTVFRWAFNNTEGVVEMPEERFKNSTHGSLSVLAYKPKIESEYGTLLCWADNFVGAQINACVFHVIAAGKPEPPYNCTLINQTTQSLSVECTPGFDGGQTQHFQLEVYDQITGQLRANVSARDNAVFSVHNLEPGRILRMAVYAVNARGRSEPSLLEGFTLKVAEKQTVRVLFTGTHVPFEITPILGILISVIAALLLCTVSILLALKVRSDRRAQRPGDLPLKKSSAPSSEDLYDPDDRNPDVIPINKDSDYQLTGSTAGTPLAVQSTPDGLSTTSLPLSQQPNHLPSYSHNDYNNYPTLPLSGEVTYAELCLTRPSTLTSVSSPDGKLGSLGGLASLAGFNGSASNGNGGVIVGGKPSYPKDSTIYACIDHNARPPPPSVPITPASSHYSQQQSSPSPAESLKQPHPREIVTVRTPLISSQESCV</sequence>
<comment type="caution">
    <text evidence="1">The sequence shown here is derived from an EMBL/GenBank/DDBJ whole genome shotgun (WGS) entry which is preliminary data.</text>
</comment>
<accession>A0ACC2NQX5</accession>
<evidence type="ECO:0000313" key="1">
    <source>
        <dbReference type="EMBL" id="KAJ8673522.1"/>
    </source>
</evidence>
<dbReference type="EMBL" id="CM056743">
    <property type="protein sequence ID" value="KAJ8673522.1"/>
    <property type="molecule type" value="Genomic_DNA"/>
</dbReference>
<protein>
    <submittedName>
        <fullName evidence="1">Uncharacterized protein</fullName>
    </submittedName>
</protein>
<keyword evidence="2" id="KW-1185">Reference proteome</keyword>
<dbReference type="Proteomes" id="UP001239111">
    <property type="component" value="Chromosome 3"/>
</dbReference>
<gene>
    <name evidence="1" type="ORF">QAD02_004784</name>
</gene>
<name>A0ACC2NQX5_9HYME</name>
<evidence type="ECO:0000313" key="2">
    <source>
        <dbReference type="Proteomes" id="UP001239111"/>
    </source>
</evidence>
<proteinExistence type="predicted"/>
<organism evidence="1 2">
    <name type="scientific">Eretmocerus hayati</name>
    <dbReference type="NCBI Taxonomy" id="131215"/>
    <lineage>
        <taxon>Eukaryota</taxon>
        <taxon>Metazoa</taxon>
        <taxon>Ecdysozoa</taxon>
        <taxon>Arthropoda</taxon>
        <taxon>Hexapoda</taxon>
        <taxon>Insecta</taxon>
        <taxon>Pterygota</taxon>
        <taxon>Neoptera</taxon>
        <taxon>Endopterygota</taxon>
        <taxon>Hymenoptera</taxon>
        <taxon>Apocrita</taxon>
        <taxon>Proctotrupomorpha</taxon>
        <taxon>Chalcidoidea</taxon>
        <taxon>Aphelinidae</taxon>
        <taxon>Aphelininae</taxon>
        <taxon>Eretmocerus</taxon>
    </lineage>
</organism>
<reference evidence="1" key="1">
    <citation type="submission" date="2023-04" db="EMBL/GenBank/DDBJ databases">
        <title>A chromosome-level genome assembly of the parasitoid wasp Eretmocerus hayati.</title>
        <authorList>
            <person name="Zhong Y."/>
            <person name="Liu S."/>
            <person name="Liu Y."/>
        </authorList>
    </citation>
    <scope>NUCLEOTIDE SEQUENCE</scope>
    <source>
        <strain evidence="1">ZJU_SS_LIU_2023</strain>
    </source>
</reference>